<proteinExistence type="inferred from homology"/>
<evidence type="ECO:0000256" key="2">
    <source>
        <dbReference type="ARBA" id="ARBA00022472"/>
    </source>
</evidence>
<evidence type="ECO:0000256" key="3">
    <source>
        <dbReference type="ARBA" id="ARBA00022946"/>
    </source>
</evidence>
<dbReference type="Pfam" id="PF02536">
    <property type="entry name" value="mTERF"/>
    <property type="match status" value="1"/>
</dbReference>
<accession>A0AAD4P0L9</accession>
<comment type="caution">
    <text evidence="4">The sequence shown here is derived from an EMBL/GenBank/DDBJ whole genome shotgun (WGS) entry which is preliminary data.</text>
</comment>
<dbReference type="PANTHER" id="PTHR13068">
    <property type="entry name" value="CGI-12 PROTEIN-RELATED"/>
    <property type="match status" value="1"/>
</dbReference>
<dbReference type="InterPro" id="IPR038538">
    <property type="entry name" value="MTERF_sf"/>
</dbReference>
<dbReference type="PANTHER" id="PTHR13068:SF166">
    <property type="entry name" value="TRANSCRIPTION TERMINATION FACTOR MTERF15, MITOCHONDRIAL-LIKE"/>
    <property type="match status" value="1"/>
</dbReference>
<keyword evidence="2" id="KW-0806">Transcription termination</keyword>
<evidence type="ECO:0000313" key="4">
    <source>
        <dbReference type="EMBL" id="KAH6821771.1"/>
    </source>
</evidence>
<keyword evidence="2" id="KW-0804">Transcription</keyword>
<protein>
    <submittedName>
        <fullName evidence="4">Uncharacterized protein</fullName>
    </submittedName>
</protein>
<dbReference type="EMBL" id="SDAM02001894">
    <property type="protein sequence ID" value="KAH6821771.1"/>
    <property type="molecule type" value="Genomic_DNA"/>
</dbReference>
<dbReference type="Gene3D" id="1.25.70.10">
    <property type="entry name" value="Transcription termination factor 3, mitochondrial"/>
    <property type="match status" value="1"/>
</dbReference>
<comment type="similarity">
    <text evidence="1">Belongs to the mTERF family.</text>
</comment>
<evidence type="ECO:0000256" key="1">
    <source>
        <dbReference type="ARBA" id="ARBA00007692"/>
    </source>
</evidence>
<gene>
    <name evidence="4" type="ORF">C2S53_015825</name>
</gene>
<organism evidence="4 5">
    <name type="scientific">Perilla frutescens var. hirtella</name>
    <name type="common">Perilla citriodora</name>
    <name type="synonym">Perilla setoyensis</name>
    <dbReference type="NCBI Taxonomy" id="608512"/>
    <lineage>
        <taxon>Eukaryota</taxon>
        <taxon>Viridiplantae</taxon>
        <taxon>Streptophyta</taxon>
        <taxon>Embryophyta</taxon>
        <taxon>Tracheophyta</taxon>
        <taxon>Spermatophyta</taxon>
        <taxon>Magnoliopsida</taxon>
        <taxon>eudicotyledons</taxon>
        <taxon>Gunneridae</taxon>
        <taxon>Pentapetalae</taxon>
        <taxon>asterids</taxon>
        <taxon>lamiids</taxon>
        <taxon>Lamiales</taxon>
        <taxon>Lamiaceae</taxon>
        <taxon>Nepetoideae</taxon>
        <taxon>Elsholtzieae</taxon>
        <taxon>Perilla</taxon>
    </lineage>
</organism>
<dbReference type="InterPro" id="IPR003690">
    <property type="entry name" value="MTERF"/>
</dbReference>
<keyword evidence="3" id="KW-0809">Transit peptide</keyword>
<dbReference type="GO" id="GO:0003676">
    <property type="term" value="F:nucleic acid binding"/>
    <property type="evidence" value="ECO:0007669"/>
    <property type="project" value="InterPro"/>
</dbReference>
<evidence type="ECO:0000313" key="5">
    <source>
        <dbReference type="Proteomes" id="UP001190926"/>
    </source>
</evidence>
<reference evidence="4 5" key="1">
    <citation type="journal article" date="2021" name="Nat. Commun.">
        <title>Incipient diploidization of the medicinal plant Perilla within 10,000 years.</title>
        <authorList>
            <person name="Zhang Y."/>
            <person name="Shen Q."/>
            <person name="Leng L."/>
            <person name="Zhang D."/>
            <person name="Chen S."/>
            <person name="Shi Y."/>
            <person name="Ning Z."/>
            <person name="Chen S."/>
        </authorList>
    </citation>
    <scope>NUCLEOTIDE SEQUENCE [LARGE SCALE GENOMIC DNA]</scope>
    <source>
        <strain evidence="5">cv. PC099</strain>
    </source>
</reference>
<name>A0AAD4P0L9_PERFH</name>
<sequence>MLRRQILMILHKHQAFPDFWVRRNGINTLATAENSPSPSAEKGYVVSCLVNSCELPPEKAISASKSVHFDGPDRPNAVVNFLQKQGISETEVPTIVSRHPDLLTRSFKRRVAPVYNFVKDIIGIGRADTVLRRGSWIFNLDLESRINVPNVDLLREVGVPQQFIEFALVYCTRILFSDRVKFKRIVEEVKQMEFNPLKPTTFKRKYLNSMMFISQRKRVV</sequence>
<keyword evidence="5" id="KW-1185">Reference proteome</keyword>
<dbReference type="Proteomes" id="UP001190926">
    <property type="component" value="Unassembled WGS sequence"/>
</dbReference>
<dbReference type="AlphaFoldDB" id="A0AAD4P0L9"/>
<dbReference type="GO" id="GO:0006353">
    <property type="term" value="P:DNA-templated transcription termination"/>
    <property type="evidence" value="ECO:0007669"/>
    <property type="project" value="UniProtKB-KW"/>
</dbReference>
<keyword evidence="2" id="KW-0805">Transcription regulation</keyword>